<organism evidence="1 2">
    <name type="scientific">Amphibiibacter pelophylacis</name>
    <dbReference type="NCBI Taxonomy" id="1799477"/>
    <lineage>
        <taxon>Bacteria</taxon>
        <taxon>Pseudomonadati</taxon>
        <taxon>Pseudomonadota</taxon>
        <taxon>Betaproteobacteria</taxon>
        <taxon>Burkholderiales</taxon>
        <taxon>Sphaerotilaceae</taxon>
        <taxon>Amphibiibacter</taxon>
    </lineage>
</organism>
<accession>A0ACC6NYM2</accession>
<dbReference type="EMBL" id="JAWDIE010000001">
    <property type="protein sequence ID" value="MEJ7137061.1"/>
    <property type="molecule type" value="Genomic_DNA"/>
</dbReference>
<protein>
    <submittedName>
        <fullName evidence="1">Arsenate reductase</fullName>
    </submittedName>
</protein>
<name>A0ACC6NYM2_9BURK</name>
<reference evidence="1" key="1">
    <citation type="submission" date="2023-10" db="EMBL/GenBank/DDBJ databases">
        <title>Amphibacter perezi, gen. nov., sp. nov. a novel taxa of the family Comamonadaceae, class Betaproteobacteria isolated from the skin microbiota of Pelophylax perezi from different populations.</title>
        <authorList>
            <person name="Costa S."/>
            <person name="Proenca D.N."/>
            <person name="Lopes I."/>
            <person name="Morais P.V."/>
        </authorList>
    </citation>
    <scope>NUCLEOTIDE SEQUENCE</scope>
    <source>
        <strain evidence="1">SL12-8</strain>
    </source>
</reference>
<evidence type="ECO:0000313" key="1">
    <source>
        <dbReference type="EMBL" id="MEJ7137061.1"/>
    </source>
</evidence>
<dbReference type="Proteomes" id="UP001364695">
    <property type="component" value="Unassembled WGS sequence"/>
</dbReference>
<gene>
    <name evidence="1" type="ORF">RV045_01280</name>
</gene>
<proteinExistence type="predicted"/>
<evidence type="ECO:0000313" key="2">
    <source>
        <dbReference type="Proteomes" id="UP001364695"/>
    </source>
</evidence>
<keyword evidence="2" id="KW-1185">Reference proteome</keyword>
<sequence>MSPSPIRLYGIPNCDTVKKARKALADAGHEVVFIDVKKQALDAPTLKGWMQTLGWEALVNRRGTTWRGLSAAQQGAVVDAASACVALQENPSLMKRPVVEWPDGAVTVGYDAPAWAPRLQARA</sequence>
<comment type="caution">
    <text evidence="1">The sequence shown here is derived from an EMBL/GenBank/DDBJ whole genome shotgun (WGS) entry which is preliminary data.</text>
</comment>